<dbReference type="Proteomes" id="UP001219525">
    <property type="component" value="Unassembled WGS sequence"/>
</dbReference>
<evidence type="ECO:0000313" key="1">
    <source>
        <dbReference type="EMBL" id="KAJ7196360.1"/>
    </source>
</evidence>
<sequence length="313" mass="34305">MDASMKVTSQGPGHIHDIHQWMLPYPVDAPMSMAPYPHGKDKPREVWLEVAQTSATAPKIMNKLLGHQNAQKNVVPKILAAFYVKIISPSPSTTRTVAVPSGFLPLTIRAVYSRPCAPYGRVYRTAVPVYGTAASPNLTALPVYVESTMESTINEKIRVLHWKGYKDGPSFKDSEVDKSVIEIIMSHPLRTNLSERSTELIHALPGTLVQQTHARRQPKRVQKADDEATVNALCVRVVALRPKVARLRILQAQSELVERCAVVAVCTAADTIINTEQLEPGGEGRVNKQPEAGRLTCLALVTSDILGSLKHSS</sequence>
<dbReference type="AlphaFoldDB" id="A0AAD6UWR7"/>
<evidence type="ECO:0000313" key="2">
    <source>
        <dbReference type="Proteomes" id="UP001219525"/>
    </source>
</evidence>
<gene>
    <name evidence="1" type="ORF">GGX14DRAFT_403311</name>
</gene>
<proteinExistence type="predicted"/>
<keyword evidence="2" id="KW-1185">Reference proteome</keyword>
<dbReference type="EMBL" id="JARJCW010000084">
    <property type="protein sequence ID" value="KAJ7196360.1"/>
    <property type="molecule type" value="Genomic_DNA"/>
</dbReference>
<accession>A0AAD6UWR7</accession>
<reference evidence="1" key="1">
    <citation type="submission" date="2023-03" db="EMBL/GenBank/DDBJ databases">
        <title>Massive genome expansion in bonnet fungi (Mycena s.s.) driven by repeated elements and novel gene families across ecological guilds.</title>
        <authorList>
            <consortium name="Lawrence Berkeley National Laboratory"/>
            <person name="Harder C.B."/>
            <person name="Miyauchi S."/>
            <person name="Viragh M."/>
            <person name="Kuo A."/>
            <person name="Thoen E."/>
            <person name="Andreopoulos B."/>
            <person name="Lu D."/>
            <person name="Skrede I."/>
            <person name="Drula E."/>
            <person name="Henrissat B."/>
            <person name="Morin E."/>
            <person name="Kohler A."/>
            <person name="Barry K."/>
            <person name="LaButti K."/>
            <person name="Morin E."/>
            <person name="Salamov A."/>
            <person name="Lipzen A."/>
            <person name="Mereny Z."/>
            <person name="Hegedus B."/>
            <person name="Baldrian P."/>
            <person name="Stursova M."/>
            <person name="Weitz H."/>
            <person name="Taylor A."/>
            <person name="Grigoriev I.V."/>
            <person name="Nagy L.G."/>
            <person name="Martin F."/>
            <person name="Kauserud H."/>
        </authorList>
    </citation>
    <scope>NUCLEOTIDE SEQUENCE</scope>
    <source>
        <strain evidence="1">9144</strain>
    </source>
</reference>
<organism evidence="1 2">
    <name type="scientific">Mycena pura</name>
    <dbReference type="NCBI Taxonomy" id="153505"/>
    <lineage>
        <taxon>Eukaryota</taxon>
        <taxon>Fungi</taxon>
        <taxon>Dikarya</taxon>
        <taxon>Basidiomycota</taxon>
        <taxon>Agaricomycotina</taxon>
        <taxon>Agaricomycetes</taxon>
        <taxon>Agaricomycetidae</taxon>
        <taxon>Agaricales</taxon>
        <taxon>Marasmiineae</taxon>
        <taxon>Mycenaceae</taxon>
        <taxon>Mycena</taxon>
    </lineage>
</organism>
<comment type="caution">
    <text evidence="1">The sequence shown here is derived from an EMBL/GenBank/DDBJ whole genome shotgun (WGS) entry which is preliminary data.</text>
</comment>
<protein>
    <submittedName>
        <fullName evidence="1">Uncharacterized protein</fullName>
    </submittedName>
</protein>
<name>A0AAD6UWR7_9AGAR</name>